<reference evidence="5" key="1">
    <citation type="submission" date="2022-09" db="EMBL/GenBank/DDBJ databases">
        <title>genome sequence of Deinococcus rubellus.</title>
        <authorList>
            <person name="Srinivasan S."/>
        </authorList>
    </citation>
    <scope>NUCLEOTIDE SEQUENCE</scope>
    <source>
        <strain evidence="5">Ant6</strain>
    </source>
</reference>
<evidence type="ECO:0000256" key="3">
    <source>
        <dbReference type="RuleBase" id="RU003476"/>
    </source>
</evidence>
<dbReference type="PANTHER" id="PTHR43046:SF2">
    <property type="entry name" value="8-OXO-DGTP DIPHOSPHATASE-RELATED"/>
    <property type="match status" value="1"/>
</dbReference>
<protein>
    <submittedName>
        <fullName evidence="5">NUDIX domain-containing protein</fullName>
    </submittedName>
</protein>
<proteinExistence type="inferred from homology"/>
<evidence type="ECO:0000313" key="6">
    <source>
        <dbReference type="Proteomes" id="UP001060261"/>
    </source>
</evidence>
<name>A0ABY5YHD9_9DEIO</name>
<dbReference type="PROSITE" id="PS51462">
    <property type="entry name" value="NUDIX"/>
    <property type="match status" value="1"/>
</dbReference>
<accession>A0ABY5YHD9</accession>
<dbReference type="RefSeq" id="WP_260560801.1">
    <property type="nucleotide sequence ID" value="NZ_BAABEC010000173.1"/>
</dbReference>
<dbReference type="Proteomes" id="UP001060261">
    <property type="component" value="Chromosome"/>
</dbReference>
<evidence type="ECO:0000256" key="1">
    <source>
        <dbReference type="ARBA" id="ARBA00001946"/>
    </source>
</evidence>
<gene>
    <name evidence="5" type="ORF">N0D28_02360</name>
</gene>
<dbReference type="InterPro" id="IPR000086">
    <property type="entry name" value="NUDIX_hydrolase_dom"/>
</dbReference>
<organism evidence="5 6">
    <name type="scientific">Deinococcus rubellus</name>
    <dbReference type="NCBI Taxonomy" id="1889240"/>
    <lineage>
        <taxon>Bacteria</taxon>
        <taxon>Thermotogati</taxon>
        <taxon>Deinococcota</taxon>
        <taxon>Deinococci</taxon>
        <taxon>Deinococcales</taxon>
        <taxon>Deinococcaceae</taxon>
        <taxon>Deinococcus</taxon>
    </lineage>
</organism>
<dbReference type="SUPFAM" id="SSF55811">
    <property type="entry name" value="Nudix"/>
    <property type="match status" value="1"/>
</dbReference>
<evidence type="ECO:0000313" key="5">
    <source>
        <dbReference type="EMBL" id="UWX64529.1"/>
    </source>
</evidence>
<evidence type="ECO:0000259" key="4">
    <source>
        <dbReference type="PROSITE" id="PS51462"/>
    </source>
</evidence>
<dbReference type="PRINTS" id="PR00502">
    <property type="entry name" value="NUDIXFAMILY"/>
</dbReference>
<keyword evidence="2 3" id="KW-0378">Hydrolase</keyword>
<dbReference type="InterPro" id="IPR020084">
    <property type="entry name" value="NUDIX_hydrolase_CS"/>
</dbReference>
<sequence>MSRLDYVRDLRALIGLRPVNLAGSCLVVMRGQEIVFQRRSDTGFWELPGGIAELGEELEETARRELLEETGLVAGGLQLLAVISGPVTYVRLPNGDGFFQVSAV</sequence>
<feature type="domain" description="Nudix hydrolase" evidence="4">
    <location>
        <begin position="18"/>
        <end position="104"/>
    </location>
</feature>
<dbReference type="PANTHER" id="PTHR43046">
    <property type="entry name" value="GDP-MANNOSE MANNOSYL HYDROLASE"/>
    <property type="match status" value="1"/>
</dbReference>
<dbReference type="EMBL" id="CP104213">
    <property type="protein sequence ID" value="UWX64529.1"/>
    <property type="molecule type" value="Genomic_DNA"/>
</dbReference>
<evidence type="ECO:0000256" key="2">
    <source>
        <dbReference type="ARBA" id="ARBA00022801"/>
    </source>
</evidence>
<comment type="similarity">
    <text evidence="3">Belongs to the Nudix hydrolase family.</text>
</comment>
<keyword evidence="6" id="KW-1185">Reference proteome</keyword>
<dbReference type="Gene3D" id="3.90.79.10">
    <property type="entry name" value="Nucleoside Triphosphate Pyrophosphohydrolase"/>
    <property type="match status" value="1"/>
</dbReference>
<comment type="cofactor">
    <cofactor evidence="1">
        <name>Mg(2+)</name>
        <dbReference type="ChEBI" id="CHEBI:18420"/>
    </cofactor>
</comment>
<dbReference type="InterPro" id="IPR015797">
    <property type="entry name" value="NUDIX_hydrolase-like_dom_sf"/>
</dbReference>
<dbReference type="PROSITE" id="PS00893">
    <property type="entry name" value="NUDIX_BOX"/>
    <property type="match status" value="1"/>
</dbReference>
<dbReference type="Pfam" id="PF00293">
    <property type="entry name" value="NUDIX"/>
    <property type="match status" value="1"/>
</dbReference>
<dbReference type="InterPro" id="IPR020476">
    <property type="entry name" value="Nudix_hydrolase"/>
</dbReference>